<keyword evidence="1" id="KW-0812">Transmembrane</keyword>
<evidence type="ECO:0000313" key="3">
    <source>
        <dbReference type="Proteomes" id="UP000266915"/>
    </source>
</evidence>
<reference evidence="2 3" key="1">
    <citation type="submission" date="2018-11" db="EMBL/GenBank/DDBJ databases">
        <title>Sequencing the genomes of 1000 actinobacteria strains.</title>
        <authorList>
            <person name="Klenk H.-P."/>
        </authorList>
    </citation>
    <scope>NUCLEOTIDE SEQUENCE [LARGE SCALE GENOMIC DNA]</scope>
    <source>
        <strain evidence="2 3">DSM 14012</strain>
    </source>
</reference>
<accession>A0A3N2C4Z9</accession>
<dbReference type="RefSeq" id="WP_085512326.1">
    <property type="nucleotide sequence ID" value="NZ_FXAP01000004.1"/>
</dbReference>
<feature type="transmembrane region" description="Helical" evidence="1">
    <location>
        <begin position="83"/>
        <end position="103"/>
    </location>
</feature>
<feature type="transmembrane region" description="Helical" evidence="1">
    <location>
        <begin position="7"/>
        <end position="32"/>
    </location>
</feature>
<dbReference type="EMBL" id="RKHL01000001">
    <property type="protein sequence ID" value="ROR82598.1"/>
    <property type="molecule type" value="Genomic_DNA"/>
</dbReference>
<keyword evidence="1" id="KW-0472">Membrane</keyword>
<feature type="transmembrane region" description="Helical" evidence="1">
    <location>
        <begin position="123"/>
        <end position="145"/>
    </location>
</feature>
<organism evidence="2 3">
    <name type="scientific">Plantibacter flavus</name>
    <dbReference type="NCBI Taxonomy" id="150123"/>
    <lineage>
        <taxon>Bacteria</taxon>
        <taxon>Bacillati</taxon>
        <taxon>Actinomycetota</taxon>
        <taxon>Actinomycetes</taxon>
        <taxon>Micrococcales</taxon>
        <taxon>Microbacteriaceae</taxon>
        <taxon>Plantibacter</taxon>
    </lineage>
</organism>
<comment type="caution">
    <text evidence="2">The sequence shown here is derived from an EMBL/GenBank/DDBJ whole genome shotgun (WGS) entry which is preliminary data.</text>
</comment>
<gene>
    <name evidence="2" type="ORF">EDD42_2689</name>
</gene>
<evidence type="ECO:0000256" key="1">
    <source>
        <dbReference type="SAM" id="Phobius"/>
    </source>
</evidence>
<dbReference type="AlphaFoldDB" id="A0A3N2C4Z9"/>
<keyword evidence="3" id="KW-1185">Reference proteome</keyword>
<protein>
    <submittedName>
        <fullName evidence="2">Uncharacterized protein</fullName>
    </submittedName>
</protein>
<feature type="transmembrane region" description="Helical" evidence="1">
    <location>
        <begin position="52"/>
        <end position="71"/>
    </location>
</feature>
<name>A0A3N2C4Z9_9MICO</name>
<sequence length="160" mass="16566">MKNAASYAIGLALSLVYVSLVGVLSIQIAGLAGGAVFDLSNTLTAVTEPNAGLLQVLGIAMASGAVLWILMRRGTPGSDAQRLLRLGFGTGTLVQIAVGVALLVGRFSLLDLNQGPAKWLEGWITFGASNSAVHVVLIVTVYLIVTRRHRTGGSAQRSPA</sequence>
<keyword evidence="1" id="KW-1133">Transmembrane helix</keyword>
<dbReference type="Proteomes" id="UP000266915">
    <property type="component" value="Unassembled WGS sequence"/>
</dbReference>
<evidence type="ECO:0000313" key="2">
    <source>
        <dbReference type="EMBL" id="ROR82598.1"/>
    </source>
</evidence>
<proteinExistence type="predicted"/>